<gene>
    <name evidence="1" type="ORF">SL103_20135</name>
</gene>
<dbReference type="Proteomes" id="UP000094094">
    <property type="component" value="Chromosome"/>
</dbReference>
<evidence type="ECO:0000313" key="2">
    <source>
        <dbReference type="Proteomes" id="UP000094094"/>
    </source>
</evidence>
<reference evidence="1 2" key="1">
    <citation type="submission" date="2016-09" db="EMBL/GenBank/DDBJ databases">
        <title>Complete genome sequencing of Streptomyces lydicus 103 and metabolic pathways analysis of antibiotic biosynthesis.</title>
        <authorList>
            <person name="Jia N."/>
            <person name="Ding M.-Z."/>
            <person name="Gao F."/>
            <person name="Yuan Y.-J."/>
        </authorList>
    </citation>
    <scope>NUCLEOTIDE SEQUENCE [LARGE SCALE GENOMIC DNA]</scope>
    <source>
        <strain evidence="1 2">103</strain>
    </source>
</reference>
<proteinExistence type="predicted"/>
<protein>
    <submittedName>
        <fullName evidence="1">Uncharacterized protein</fullName>
    </submittedName>
</protein>
<dbReference type="EMBL" id="CP017157">
    <property type="protein sequence ID" value="AOP51363.1"/>
    <property type="molecule type" value="Genomic_DNA"/>
</dbReference>
<evidence type="ECO:0000313" key="1">
    <source>
        <dbReference type="EMBL" id="AOP51363.1"/>
    </source>
</evidence>
<organism evidence="1 2">
    <name type="scientific">Streptomyces lydicus</name>
    <dbReference type="NCBI Taxonomy" id="47763"/>
    <lineage>
        <taxon>Bacteria</taxon>
        <taxon>Bacillati</taxon>
        <taxon>Actinomycetota</taxon>
        <taxon>Actinomycetes</taxon>
        <taxon>Kitasatosporales</taxon>
        <taxon>Streptomycetaceae</taxon>
        <taxon>Streptomyces</taxon>
    </lineage>
</organism>
<accession>A0A1D7VX92</accession>
<name>A0A1D7VX92_9ACTN</name>
<sequence>MPPAAVLAEARRLCNVVLRSKDIDTLGAFAADYDAAGARTFACLLYTLDKWDGALFWWRFAAGAGDELAAHLLAVHHAAVGRTTDARLWRTVARMMGFAPELHLPVPVRGTSELAQGFARTWDRSLQSFLQHPYLPRELAAQ</sequence>
<dbReference type="OrthoDB" id="4321441at2"/>
<dbReference type="AlphaFoldDB" id="A0A1D7VX92"/>
<dbReference type="KEGG" id="slc:SL103_20135"/>
<keyword evidence="2" id="KW-1185">Reference proteome</keyword>